<evidence type="ECO:0000313" key="3">
    <source>
        <dbReference type="Proteomes" id="UP000094336"/>
    </source>
</evidence>
<name>A0A1E3QZE1_9ASCO</name>
<dbReference type="AlphaFoldDB" id="A0A1E3QZE1"/>
<protein>
    <submittedName>
        <fullName evidence="2">Uncharacterized protein</fullName>
    </submittedName>
</protein>
<dbReference type="GeneID" id="30145524"/>
<organism evidence="2 3">
    <name type="scientific">Babjeviella inositovora NRRL Y-12698</name>
    <dbReference type="NCBI Taxonomy" id="984486"/>
    <lineage>
        <taxon>Eukaryota</taxon>
        <taxon>Fungi</taxon>
        <taxon>Dikarya</taxon>
        <taxon>Ascomycota</taxon>
        <taxon>Saccharomycotina</taxon>
        <taxon>Pichiomycetes</taxon>
        <taxon>Serinales incertae sedis</taxon>
        <taxon>Babjeviella</taxon>
    </lineage>
</organism>
<keyword evidence="3" id="KW-1185">Reference proteome</keyword>
<dbReference type="Proteomes" id="UP000094336">
    <property type="component" value="Unassembled WGS sequence"/>
</dbReference>
<feature type="region of interest" description="Disordered" evidence="1">
    <location>
        <begin position="1"/>
        <end position="23"/>
    </location>
</feature>
<feature type="compositionally biased region" description="Basic residues" evidence="1">
    <location>
        <begin position="1"/>
        <end position="10"/>
    </location>
</feature>
<reference evidence="3" key="1">
    <citation type="submission" date="2016-05" db="EMBL/GenBank/DDBJ databases">
        <title>Comparative genomics of biotechnologically important yeasts.</title>
        <authorList>
            <consortium name="DOE Joint Genome Institute"/>
            <person name="Riley R."/>
            <person name="Haridas S."/>
            <person name="Wolfe K.H."/>
            <person name="Lopes M.R."/>
            <person name="Hittinger C.T."/>
            <person name="Goker M."/>
            <person name="Salamov A."/>
            <person name="Wisecaver J."/>
            <person name="Long T.M."/>
            <person name="Aerts A.L."/>
            <person name="Barry K."/>
            <person name="Choi C."/>
            <person name="Clum A."/>
            <person name="Coughlan A.Y."/>
            <person name="Deshpande S."/>
            <person name="Douglass A.P."/>
            <person name="Hanson S.J."/>
            <person name="Klenk H.-P."/>
            <person name="Labutti K."/>
            <person name="Lapidus A."/>
            <person name="Lindquist E."/>
            <person name="Lipzen A."/>
            <person name="Meier-Kolthoff J.P."/>
            <person name="Ohm R.A."/>
            <person name="Otillar R.P."/>
            <person name="Pangilinan J."/>
            <person name="Peng Y."/>
            <person name="Rokas A."/>
            <person name="Rosa C.A."/>
            <person name="Scheuner C."/>
            <person name="Sibirny A.A."/>
            <person name="Slot J.C."/>
            <person name="Stielow J.B."/>
            <person name="Sun H."/>
            <person name="Kurtzman C.P."/>
            <person name="Blackwell M."/>
            <person name="Grigoriev I.V."/>
            <person name="Jeffries T.W."/>
        </authorList>
    </citation>
    <scope>NUCLEOTIDE SEQUENCE [LARGE SCALE GENOMIC DNA]</scope>
    <source>
        <strain evidence="3">NRRL Y-12698</strain>
    </source>
</reference>
<dbReference type="STRING" id="984486.A0A1E3QZE1"/>
<feature type="compositionally biased region" description="Basic and acidic residues" evidence="1">
    <location>
        <begin position="11"/>
        <end position="23"/>
    </location>
</feature>
<proteinExistence type="predicted"/>
<dbReference type="OrthoDB" id="4093693at2759"/>
<dbReference type="RefSeq" id="XP_018988309.1">
    <property type="nucleotide sequence ID" value="XM_019127671.1"/>
</dbReference>
<sequence>MNSKRQRVRSKVAEPESRADETMNIHDEADVMQFRNIATARFIRNQELLEMVLERQIPLANIIPPAAFPAITPKDAAVTPEDDVWFGDIQRMRQKLAELEAENTTLQAEQTPQLFNDEFRYQRECAETLKSQAQGVVEAQRETEAMCALYQQNFGRRVTSGVQHRNLSHLNPNSALAPPGYVPMLLPSAPTLLDTFSNDHIAPVYGSDVNSHINAGSDMFGNVDMMMEDTFGGLQSTLDDDFLSQINHSME</sequence>
<gene>
    <name evidence="2" type="ORF">BABINDRAFT_159460</name>
</gene>
<evidence type="ECO:0000256" key="1">
    <source>
        <dbReference type="SAM" id="MobiDB-lite"/>
    </source>
</evidence>
<dbReference type="EMBL" id="KV454426">
    <property type="protein sequence ID" value="ODQ82981.1"/>
    <property type="molecule type" value="Genomic_DNA"/>
</dbReference>
<evidence type="ECO:0000313" key="2">
    <source>
        <dbReference type="EMBL" id="ODQ82981.1"/>
    </source>
</evidence>
<accession>A0A1E3QZE1</accession>